<feature type="region of interest" description="Disordered" evidence="1">
    <location>
        <begin position="37"/>
        <end position="65"/>
    </location>
</feature>
<protein>
    <submittedName>
        <fullName evidence="2">Uncharacterized protein</fullName>
    </submittedName>
</protein>
<accession>A0A2S4UNU0</accession>
<dbReference type="AlphaFoldDB" id="A0A2S4UNU0"/>
<gene>
    <name evidence="2" type="ORF">PSTT_14143</name>
</gene>
<dbReference type="EMBL" id="PKSL01000214">
    <property type="protein sequence ID" value="POV98867.1"/>
    <property type="molecule type" value="Genomic_DNA"/>
</dbReference>
<dbReference type="Proteomes" id="UP000239156">
    <property type="component" value="Unassembled WGS sequence"/>
</dbReference>
<keyword evidence="3" id="KW-1185">Reference proteome</keyword>
<feature type="compositionally biased region" description="Polar residues" evidence="1">
    <location>
        <begin position="55"/>
        <end position="65"/>
    </location>
</feature>
<dbReference type="VEuPathDB" id="FungiDB:PSTT_14143"/>
<evidence type="ECO:0000313" key="3">
    <source>
        <dbReference type="Proteomes" id="UP000239156"/>
    </source>
</evidence>
<reference evidence="2" key="1">
    <citation type="submission" date="2017-12" db="EMBL/GenBank/DDBJ databases">
        <title>Gene loss provides genomic basis for host adaptation in cereal stripe rust fungi.</title>
        <authorList>
            <person name="Xia C."/>
        </authorList>
    </citation>
    <scope>NUCLEOTIDE SEQUENCE [LARGE SCALE GENOMIC DNA]</scope>
    <source>
        <strain evidence="2">93-210</strain>
    </source>
</reference>
<organism evidence="2 3">
    <name type="scientific">Puccinia striiformis</name>
    <dbReference type="NCBI Taxonomy" id="27350"/>
    <lineage>
        <taxon>Eukaryota</taxon>
        <taxon>Fungi</taxon>
        <taxon>Dikarya</taxon>
        <taxon>Basidiomycota</taxon>
        <taxon>Pucciniomycotina</taxon>
        <taxon>Pucciniomycetes</taxon>
        <taxon>Pucciniales</taxon>
        <taxon>Pucciniaceae</taxon>
        <taxon>Puccinia</taxon>
    </lineage>
</organism>
<sequence length="65" mass="7070">MLLFKSDVYHRQDDKRFTSHQAGSSAGRYLGLCSIPVPVTPPTSNPTSASLPTVHKQSPTETEKA</sequence>
<proteinExistence type="predicted"/>
<evidence type="ECO:0000256" key="1">
    <source>
        <dbReference type="SAM" id="MobiDB-lite"/>
    </source>
</evidence>
<name>A0A2S4UNU0_9BASI</name>
<comment type="caution">
    <text evidence="2">The sequence shown here is derived from an EMBL/GenBank/DDBJ whole genome shotgun (WGS) entry which is preliminary data.</text>
</comment>
<evidence type="ECO:0000313" key="2">
    <source>
        <dbReference type="EMBL" id="POV98867.1"/>
    </source>
</evidence>